<feature type="domain" description="Winged helix-turn helix" evidence="2">
    <location>
        <begin position="108"/>
        <end position="165"/>
    </location>
</feature>
<dbReference type="Proteomes" id="UP000544872">
    <property type="component" value="Unassembled WGS sequence"/>
</dbReference>
<gene>
    <name evidence="3" type="ORF">FHS48_003999</name>
</gene>
<comment type="caution">
    <text evidence="3">The sequence shown here is derived from an EMBL/GenBank/DDBJ whole genome shotgun (WGS) entry which is preliminary data.</text>
</comment>
<dbReference type="Pfam" id="PF13551">
    <property type="entry name" value="HTH_29"/>
    <property type="match status" value="1"/>
</dbReference>
<dbReference type="InterPro" id="IPR009057">
    <property type="entry name" value="Homeodomain-like_sf"/>
</dbReference>
<name>A0A7W9ZJX8_NOVIT</name>
<dbReference type="InterPro" id="IPR025959">
    <property type="entry name" value="Winged_HTH_dom"/>
</dbReference>
<evidence type="ECO:0000313" key="3">
    <source>
        <dbReference type="EMBL" id="MBB6212540.1"/>
    </source>
</evidence>
<dbReference type="Pfam" id="PF13592">
    <property type="entry name" value="HTH_33"/>
    <property type="match status" value="1"/>
</dbReference>
<feature type="region of interest" description="Disordered" evidence="1">
    <location>
        <begin position="156"/>
        <end position="182"/>
    </location>
</feature>
<evidence type="ECO:0000259" key="2">
    <source>
        <dbReference type="Pfam" id="PF13592"/>
    </source>
</evidence>
<sequence>MAAPIPLRPDYDGPSLRSLARHSRNADQTRRLLALASIYDGGSRRSAATLGGVGLQIVRDWVLRFNAQGPDGLIDRKAPGNAPKLNAAQRRALAEKVEQGPIAAVDGVVRWRLKDLVHWIFEEFGISLDETTVGRELKAMGFRKLSARPRHYAQNGEAIEDFKKASPPNWRRSGPPYRREPT</sequence>
<organism evidence="3 4">
    <name type="scientific">Novispirillum itersonii</name>
    <name type="common">Aquaspirillum itersonii</name>
    <dbReference type="NCBI Taxonomy" id="189"/>
    <lineage>
        <taxon>Bacteria</taxon>
        <taxon>Pseudomonadati</taxon>
        <taxon>Pseudomonadota</taxon>
        <taxon>Alphaproteobacteria</taxon>
        <taxon>Rhodospirillales</taxon>
        <taxon>Novispirillaceae</taxon>
        <taxon>Novispirillum</taxon>
    </lineage>
</organism>
<keyword evidence="4" id="KW-1185">Reference proteome</keyword>
<dbReference type="AlphaFoldDB" id="A0A7W9ZJX8"/>
<dbReference type="EMBL" id="JACIIX010000042">
    <property type="protein sequence ID" value="MBB6212540.1"/>
    <property type="molecule type" value="Genomic_DNA"/>
</dbReference>
<dbReference type="SUPFAM" id="SSF46689">
    <property type="entry name" value="Homeodomain-like"/>
    <property type="match status" value="1"/>
</dbReference>
<proteinExistence type="predicted"/>
<protein>
    <submittedName>
        <fullName evidence="3">Transposase</fullName>
    </submittedName>
</protein>
<evidence type="ECO:0000313" key="4">
    <source>
        <dbReference type="Proteomes" id="UP000544872"/>
    </source>
</evidence>
<reference evidence="3 4" key="1">
    <citation type="submission" date="2020-08" db="EMBL/GenBank/DDBJ databases">
        <title>Genomic Encyclopedia of Type Strains, Phase IV (KMG-IV): sequencing the most valuable type-strain genomes for metagenomic binning, comparative biology and taxonomic classification.</title>
        <authorList>
            <person name="Goeker M."/>
        </authorList>
    </citation>
    <scope>NUCLEOTIDE SEQUENCE [LARGE SCALE GENOMIC DNA]</scope>
    <source>
        <strain evidence="3 4">DSM 11590</strain>
    </source>
</reference>
<evidence type="ECO:0000256" key="1">
    <source>
        <dbReference type="SAM" id="MobiDB-lite"/>
    </source>
</evidence>
<accession>A0A7W9ZJX8</accession>